<name>A0AAD1XLR3_EUPCR</name>
<evidence type="ECO:0000313" key="1">
    <source>
        <dbReference type="EMBL" id="CAI2375176.1"/>
    </source>
</evidence>
<dbReference type="AlphaFoldDB" id="A0AAD1XLR3"/>
<accession>A0AAD1XLR3</accession>
<dbReference type="Proteomes" id="UP001295684">
    <property type="component" value="Unassembled WGS sequence"/>
</dbReference>
<organism evidence="1 2">
    <name type="scientific">Euplotes crassus</name>
    <dbReference type="NCBI Taxonomy" id="5936"/>
    <lineage>
        <taxon>Eukaryota</taxon>
        <taxon>Sar</taxon>
        <taxon>Alveolata</taxon>
        <taxon>Ciliophora</taxon>
        <taxon>Intramacronucleata</taxon>
        <taxon>Spirotrichea</taxon>
        <taxon>Hypotrichia</taxon>
        <taxon>Euplotida</taxon>
        <taxon>Euplotidae</taxon>
        <taxon>Moneuplotes</taxon>
    </lineage>
</organism>
<keyword evidence="2" id="KW-1185">Reference proteome</keyword>
<gene>
    <name evidence="1" type="ORF">ECRASSUSDP1_LOCUS16536</name>
</gene>
<reference evidence="1" key="1">
    <citation type="submission" date="2023-07" db="EMBL/GenBank/DDBJ databases">
        <authorList>
            <consortium name="AG Swart"/>
            <person name="Singh M."/>
            <person name="Singh A."/>
            <person name="Seah K."/>
            <person name="Emmerich C."/>
        </authorList>
    </citation>
    <scope>NUCLEOTIDE SEQUENCE</scope>
    <source>
        <strain evidence="1">DP1</strain>
    </source>
</reference>
<protein>
    <submittedName>
        <fullName evidence="1">Uncharacterized protein</fullName>
    </submittedName>
</protein>
<proteinExistence type="predicted"/>
<dbReference type="EMBL" id="CAMPGE010016632">
    <property type="protein sequence ID" value="CAI2375176.1"/>
    <property type="molecule type" value="Genomic_DNA"/>
</dbReference>
<comment type="caution">
    <text evidence="1">The sequence shown here is derived from an EMBL/GenBank/DDBJ whole genome shotgun (WGS) entry which is preliminary data.</text>
</comment>
<evidence type="ECO:0000313" key="2">
    <source>
        <dbReference type="Proteomes" id="UP001295684"/>
    </source>
</evidence>
<sequence>MNTSIQPLYVKRSSEVKTISQLHLTSVKPARVNSNAEVSPRLHLKNIKVKCNSGENMDDLLNKNKFDQLETLDTFDLRTRLSRVDIDKNYSSLKYIPTSTREDSICKDTEASSTLNNTVHNLSSNLQFPLKSCIKQDTNMDSTKSVKFLIQGQAGEDMIVEKSEVSEQNSEYDSFILYGI</sequence>